<comment type="subcellular location">
    <subcellularLocation>
        <location evidence="1">Nucleus</location>
    </subcellularLocation>
</comment>
<organism evidence="4 5">
    <name type="scientific">Dryococelus australis</name>
    <dbReference type="NCBI Taxonomy" id="614101"/>
    <lineage>
        <taxon>Eukaryota</taxon>
        <taxon>Metazoa</taxon>
        <taxon>Ecdysozoa</taxon>
        <taxon>Arthropoda</taxon>
        <taxon>Hexapoda</taxon>
        <taxon>Insecta</taxon>
        <taxon>Pterygota</taxon>
        <taxon>Neoptera</taxon>
        <taxon>Polyneoptera</taxon>
        <taxon>Phasmatodea</taxon>
        <taxon>Verophasmatodea</taxon>
        <taxon>Anareolatae</taxon>
        <taxon>Phasmatidae</taxon>
        <taxon>Eurycanthinae</taxon>
        <taxon>Dryococelus</taxon>
    </lineage>
</organism>
<gene>
    <name evidence="4" type="ORF">PR048_013759</name>
</gene>
<dbReference type="EMBL" id="JARBHB010000004">
    <property type="protein sequence ID" value="KAJ8887543.1"/>
    <property type="molecule type" value="Genomic_DNA"/>
</dbReference>
<name>A0ABQ9HUM7_9NEOP</name>
<accession>A0ABQ9HUM7</accession>
<dbReference type="SUPFAM" id="SSF46689">
    <property type="entry name" value="Homeodomain-like"/>
    <property type="match status" value="1"/>
</dbReference>
<reference evidence="4 5" key="1">
    <citation type="submission" date="2023-02" db="EMBL/GenBank/DDBJ databases">
        <title>LHISI_Scaffold_Assembly.</title>
        <authorList>
            <person name="Stuart O.P."/>
            <person name="Cleave R."/>
            <person name="Magrath M.J.L."/>
            <person name="Mikheyev A.S."/>
        </authorList>
    </citation>
    <scope>NUCLEOTIDE SEQUENCE [LARGE SCALE GENOMIC DNA]</scope>
    <source>
        <strain evidence="4">Daus_M_001</strain>
        <tissue evidence="4">Leg muscle</tissue>
    </source>
</reference>
<dbReference type="InterPro" id="IPR013083">
    <property type="entry name" value="Znf_RING/FYVE/PHD"/>
</dbReference>
<comment type="caution">
    <text evidence="4">The sequence shown here is derived from an EMBL/GenBank/DDBJ whole genome shotgun (WGS) entry which is preliminary data.</text>
</comment>
<dbReference type="Gene3D" id="3.30.40.10">
    <property type="entry name" value="Zinc/RING finger domain, C3HC4 (zinc finger)"/>
    <property type="match status" value="1"/>
</dbReference>
<dbReference type="InterPro" id="IPR007889">
    <property type="entry name" value="HTH_Psq"/>
</dbReference>
<dbReference type="Proteomes" id="UP001159363">
    <property type="component" value="Chromosome X"/>
</dbReference>
<feature type="domain" description="HTH psq-type" evidence="3">
    <location>
        <begin position="229"/>
        <end position="257"/>
    </location>
</feature>
<evidence type="ECO:0000313" key="4">
    <source>
        <dbReference type="EMBL" id="KAJ8887543.1"/>
    </source>
</evidence>
<protein>
    <recommendedName>
        <fullName evidence="3">HTH psq-type domain-containing protein</fullName>
    </recommendedName>
</protein>
<feature type="region of interest" description="Disordered" evidence="2">
    <location>
        <begin position="489"/>
        <end position="542"/>
    </location>
</feature>
<evidence type="ECO:0000313" key="5">
    <source>
        <dbReference type="Proteomes" id="UP001159363"/>
    </source>
</evidence>
<evidence type="ECO:0000256" key="2">
    <source>
        <dbReference type="SAM" id="MobiDB-lite"/>
    </source>
</evidence>
<dbReference type="InterPro" id="IPR009057">
    <property type="entry name" value="Homeodomain-like_sf"/>
</dbReference>
<evidence type="ECO:0000259" key="3">
    <source>
        <dbReference type="Pfam" id="PF05225"/>
    </source>
</evidence>
<dbReference type="Gene3D" id="1.10.10.60">
    <property type="entry name" value="Homeodomain-like"/>
    <property type="match status" value="1"/>
</dbReference>
<keyword evidence="5" id="KW-1185">Reference proteome</keyword>
<dbReference type="InterPro" id="IPR011011">
    <property type="entry name" value="Znf_FYVE_PHD"/>
</dbReference>
<dbReference type="Pfam" id="PF05225">
    <property type="entry name" value="HTH_psq"/>
    <property type="match status" value="1"/>
</dbReference>
<evidence type="ECO:0000256" key="1">
    <source>
        <dbReference type="ARBA" id="ARBA00004123"/>
    </source>
</evidence>
<proteinExistence type="predicted"/>
<sequence>MKKSRWRNEIRGWEWRRGSQSSAVFEQSGVQTEGLIDVSIEVLGLIGEFGLIEGLEWVAVKDHQNPIRWSGDVITWRPAGAWLLSQIPLRPIHHNHSNSTQAEVRQLPDPRERCGTRCWGSAKGMVMIVRIRNAELKGPGEGEIAEKTRRPTASSGTIPHAKIQSDPLCDAINISQSERLSAAMCDTSIEANADLCFAGDGRRQTRRKMVAGVKYGRWEEDDMGCTLVAARNGDMSVNEAARAYSIPGATLQRHLAVDPPAEVEHELVSRVLKLEESMFGITLTDLRILAFEIDRHSELSLRQTESSSFARTRGFNKENVQHFYDELERTVDENQLRCTVDETGLSTVQKKSRKVITGKGKGAVGSIASGERGSTSTEICCPNAAGQYVPSLIMYERSRTANRLEEGASSRTIFAYNPETYEQAVGVGTSVIGFAKTGVWPVNRDVFQDCDFIESMQFEADDIPWNSPGTVVSVSRNIHSTLVKDVSAKEAVPSSSTDDQGSLPLVKTPAPQTTKKRRLQTPTSGESVRDKLPFPSGVSAKPHSKEESWYCVICSHDIKEDMIQFLSCNEWVHETCAGVKKGAQYTETAVAERLASSPPTEANRVSTPGRVAPGFSHVGIVPDDAAGQWVFSEIPALSFRLCSLLTSSTLIGSQYLAVES</sequence>
<dbReference type="SUPFAM" id="SSF57903">
    <property type="entry name" value="FYVE/PHD zinc finger"/>
    <property type="match status" value="1"/>
</dbReference>